<feature type="region of interest" description="Disordered" evidence="1">
    <location>
        <begin position="1"/>
        <end position="25"/>
    </location>
</feature>
<dbReference type="Gene3D" id="3.20.20.70">
    <property type="entry name" value="Aldolase class I"/>
    <property type="match status" value="1"/>
</dbReference>
<organism evidence="4 5">
    <name type="scientific">Knufia peltigerae</name>
    <dbReference type="NCBI Taxonomy" id="1002370"/>
    <lineage>
        <taxon>Eukaryota</taxon>
        <taxon>Fungi</taxon>
        <taxon>Dikarya</taxon>
        <taxon>Ascomycota</taxon>
        <taxon>Pezizomycotina</taxon>
        <taxon>Eurotiomycetes</taxon>
        <taxon>Chaetothyriomycetidae</taxon>
        <taxon>Chaetothyriales</taxon>
        <taxon>Trichomeriaceae</taxon>
        <taxon>Knufia</taxon>
    </lineage>
</organism>
<evidence type="ECO:0000256" key="1">
    <source>
        <dbReference type="SAM" id="MobiDB-lite"/>
    </source>
</evidence>
<dbReference type="InterPro" id="IPR022893">
    <property type="entry name" value="Shikimate_DH_fam"/>
</dbReference>
<reference evidence="4" key="1">
    <citation type="submission" date="2022-10" db="EMBL/GenBank/DDBJ databases">
        <title>Culturing micro-colonial fungi from biological soil crusts in the Mojave desert and describing Neophaeococcomyces mojavensis, and introducing the new genera and species Taxawa tesnikishii.</title>
        <authorList>
            <person name="Kurbessoian T."/>
            <person name="Stajich J.E."/>
        </authorList>
    </citation>
    <scope>NUCLEOTIDE SEQUENCE</scope>
    <source>
        <strain evidence="4">TK_35</strain>
    </source>
</reference>
<dbReference type="InterPro" id="IPR036291">
    <property type="entry name" value="NAD(P)-bd_dom_sf"/>
</dbReference>
<dbReference type="GO" id="GO:0003855">
    <property type="term" value="F:3-dehydroquinate dehydratase activity"/>
    <property type="evidence" value="ECO:0007669"/>
    <property type="project" value="InterPro"/>
</dbReference>
<dbReference type="PANTHER" id="PTHR21089">
    <property type="entry name" value="SHIKIMATE DEHYDROGENASE"/>
    <property type="match status" value="1"/>
</dbReference>
<dbReference type="InterPro" id="IPR027417">
    <property type="entry name" value="P-loop_NTPase"/>
</dbReference>
<dbReference type="EMBL" id="JAPDRN010000029">
    <property type="protein sequence ID" value="KAJ9636448.1"/>
    <property type="molecule type" value="Genomic_DNA"/>
</dbReference>
<dbReference type="SUPFAM" id="SSF51735">
    <property type="entry name" value="NAD(P)-binding Rossmann-fold domains"/>
    <property type="match status" value="1"/>
</dbReference>
<dbReference type="GO" id="GO:0004764">
    <property type="term" value="F:shikimate 3-dehydrogenase (NADP+) activity"/>
    <property type="evidence" value="ECO:0007669"/>
    <property type="project" value="InterPro"/>
</dbReference>
<evidence type="ECO:0000313" key="5">
    <source>
        <dbReference type="Proteomes" id="UP001172681"/>
    </source>
</evidence>
<dbReference type="SUPFAM" id="SSF51569">
    <property type="entry name" value="Aldolase"/>
    <property type="match status" value="1"/>
</dbReference>
<dbReference type="Pfam" id="PF01487">
    <property type="entry name" value="DHquinase_I"/>
    <property type="match status" value="1"/>
</dbReference>
<feature type="domain" description="SDH C-terminal" evidence="3">
    <location>
        <begin position="775"/>
        <end position="799"/>
    </location>
</feature>
<dbReference type="SUPFAM" id="SSF52540">
    <property type="entry name" value="P-loop containing nucleoside triphosphate hydrolases"/>
    <property type="match status" value="1"/>
</dbReference>
<dbReference type="InterPro" id="IPR013785">
    <property type="entry name" value="Aldolase_TIM"/>
</dbReference>
<dbReference type="CDD" id="cd00502">
    <property type="entry name" value="DHQase_I"/>
    <property type="match status" value="1"/>
</dbReference>
<dbReference type="Proteomes" id="UP001172681">
    <property type="component" value="Unassembled WGS sequence"/>
</dbReference>
<dbReference type="InterPro" id="IPR001381">
    <property type="entry name" value="DHquinase_I"/>
</dbReference>
<evidence type="ECO:0000259" key="2">
    <source>
        <dbReference type="Pfam" id="PF08501"/>
    </source>
</evidence>
<dbReference type="CDD" id="cd01065">
    <property type="entry name" value="NAD_bind_Shikimate_DH"/>
    <property type="match status" value="1"/>
</dbReference>
<proteinExistence type="predicted"/>
<dbReference type="InterPro" id="IPR031322">
    <property type="entry name" value="Shikimate/glucono_kinase"/>
</dbReference>
<evidence type="ECO:0000313" key="4">
    <source>
        <dbReference type="EMBL" id="KAJ9636448.1"/>
    </source>
</evidence>
<evidence type="ECO:0008006" key="6">
    <source>
        <dbReference type="Google" id="ProtNLM"/>
    </source>
</evidence>
<comment type="caution">
    <text evidence="4">The sequence shown here is derived from an EMBL/GenBank/DDBJ whole genome shotgun (WGS) entry which is preliminary data.</text>
</comment>
<dbReference type="Pfam" id="PF01202">
    <property type="entry name" value="SKI"/>
    <property type="match status" value="1"/>
</dbReference>
<dbReference type="GO" id="GO:0009423">
    <property type="term" value="P:chorismate biosynthetic process"/>
    <property type="evidence" value="ECO:0007669"/>
    <property type="project" value="TreeGrafter"/>
</dbReference>
<dbReference type="AlphaFoldDB" id="A0AA39CZV2"/>
<keyword evidence="5" id="KW-1185">Reference proteome</keyword>
<dbReference type="Gene3D" id="3.40.50.10860">
    <property type="entry name" value="Leucine Dehydrogenase, chain A, domain 1"/>
    <property type="match status" value="1"/>
</dbReference>
<dbReference type="InterPro" id="IPR041121">
    <property type="entry name" value="SDH_C"/>
</dbReference>
<dbReference type="Gene3D" id="3.40.50.300">
    <property type="entry name" value="P-loop containing nucleotide triphosphate hydrolases"/>
    <property type="match status" value="1"/>
</dbReference>
<dbReference type="InterPro" id="IPR013708">
    <property type="entry name" value="Shikimate_DH-bd_N"/>
</dbReference>
<gene>
    <name evidence="4" type="ORF">H2204_005281</name>
</gene>
<evidence type="ECO:0000259" key="3">
    <source>
        <dbReference type="Pfam" id="PF18317"/>
    </source>
</evidence>
<name>A0AA39CZV2_9EURO</name>
<dbReference type="PANTHER" id="PTHR21089:SF1">
    <property type="entry name" value="BIFUNCTIONAL 3-DEHYDROQUINATE DEHYDRATASE_SHIKIMATE DEHYDROGENASE, CHLOROPLASTIC"/>
    <property type="match status" value="1"/>
</dbReference>
<dbReference type="SUPFAM" id="SSF53223">
    <property type="entry name" value="Aminoacid dehydrogenase-like, N-terminal domain"/>
    <property type="match status" value="1"/>
</dbReference>
<feature type="domain" description="Shikimate dehydrogenase substrate binding N-terminal" evidence="2">
    <location>
        <begin position="486"/>
        <end position="566"/>
    </location>
</feature>
<dbReference type="Pfam" id="PF08501">
    <property type="entry name" value="Shikimate_dh_N"/>
    <property type="match status" value="1"/>
</dbReference>
<dbReference type="Pfam" id="PF18317">
    <property type="entry name" value="SDH_C"/>
    <property type="match status" value="1"/>
</dbReference>
<dbReference type="Gene3D" id="3.40.50.720">
    <property type="entry name" value="NAD(P)-binding Rossmann-like Domain"/>
    <property type="match status" value="1"/>
</dbReference>
<sequence length="800" mass="89392">MASRRPANPTSTSSSDHRRGSLQEHPIPDFQTTLRHFDSRASIALVGVRGAGKRSLGFIAATHLGRKFISDGLYFEEVTGLSKAAYLHRYGKAEFQTRALAIFQYMLAKNPQDCVIDCGMISVAAEAHELLRHYSQTHPVIHIIRNYDHLSRHLQLGEQQARYLKETDLRLRECSNMEFYNLYDSTCVAETETSAEDFNQTSSFVLQKIKIDIQAYVDFILAHDQSVPSSPFSQSALFPERKTRSYISFIRLSAMKKNPAELDWAESGEDAVELCIDTWEPGTTNDIAMWISKLRRQLGIRIVVSLAKSGTESSSPSHEAYWEMIRYILRLAVDYIVIDFNIPWAIQKALLSSKGQTRTIAEIHLDPDSPSTWLGRERQILCEKAQNLGYDLVRVTQFATSRQDNQDSLQFAIATSQTLKIPIIAYNLGYLGRTSKVFNKIMTPVKRHEADITNNHGDIPEAGVWLHQVCAALFQCFEYDPLHFHVLGELVSFSRAPAMYTVAFRLYGMRHEFSYRDVSTFDEILTVARDHFFGGAALSYPYKEIAFKACTVTSPHASVIGSVNTIMPLRQLPGHKADALAENARLRNRGGPVVGFYGDNSDWEGLYNNIRRRLSPRNTAACSRGAGLVLGAGGSSRSAVYALLRLGCQTVYVYNRTHANAVKLAAHFNTWCQTREGGSGKSSVVILEPEGTSWPQGTTLPTIIVSCVPISVSLFGDSDLPLQLPEEWLGSPSGGVVADISYNPPETPLLKQIKSFRESTGYPWAIVNGVDVVYEQAILQFEQFTGYRAPRQAMKDALKV</sequence>
<dbReference type="GO" id="GO:0019632">
    <property type="term" value="P:shikimate metabolic process"/>
    <property type="evidence" value="ECO:0007669"/>
    <property type="project" value="TreeGrafter"/>
</dbReference>
<dbReference type="InterPro" id="IPR046346">
    <property type="entry name" value="Aminoacid_DH-like_N_sf"/>
</dbReference>
<accession>A0AA39CZV2</accession>
<protein>
    <recommendedName>
        <fullName evidence="6">Quinate repressor protein</fullName>
    </recommendedName>
</protein>